<name>A0A0G3BUU8_9BURK</name>
<dbReference type="Proteomes" id="UP000035352">
    <property type="component" value="Chromosome"/>
</dbReference>
<accession>A0A0G3BUU8</accession>
<dbReference type="STRING" id="413882.AAW51_3584"/>
<dbReference type="KEGG" id="pbh:AAW51_3584"/>
<evidence type="ECO:0000313" key="2">
    <source>
        <dbReference type="Proteomes" id="UP000035352"/>
    </source>
</evidence>
<keyword evidence="2" id="KW-1185">Reference proteome</keyword>
<gene>
    <name evidence="1" type="ORF">AAW51_3584</name>
</gene>
<dbReference type="RefSeq" id="WP_047195679.1">
    <property type="nucleotide sequence ID" value="NZ_CP011371.1"/>
</dbReference>
<evidence type="ECO:0000313" key="1">
    <source>
        <dbReference type="EMBL" id="AKJ30275.1"/>
    </source>
</evidence>
<proteinExistence type="predicted"/>
<sequence>MTTFLRRLMFAAFGAAALLIGFVLTTVLVTAGAVGLTGLLAWRWVGGTRRLGPRPRVWSFASRSSTRASGRGGETSGEVVDVVARDVTPAERMLARE</sequence>
<reference evidence="1 2" key="1">
    <citation type="submission" date="2015-05" db="EMBL/GenBank/DDBJ databases">
        <authorList>
            <person name="Tang B."/>
            <person name="Yu Y."/>
        </authorList>
    </citation>
    <scope>NUCLEOTIDE SEQUENCE [LARGE SCALE GENOMIC DNA]</scope>
    <source>
        <strain evidence="1 2">DSM 7029</strain>
    </source>
</reference>
<dbReference type="AlphaFoldDB" id="A0A0G3BUU8"/>
<protein>
    <submittedName>
        <fullName evidence="1">Uncharacterized protein</fullName>
    </submittedName>
</protein>
<organism evidence="1 2">
    <name type="scientific">Caldimonas brevitalea</name>
    <dbReference type="NCBI Taxonomy" id="413882"/>
    <lineage>
        <taxon>Bacteria</taxon>
        <taxon>Pseudomonadati</taxon>
        <taxon>Pseudomonadota</taxon>
        <taxon>Betaproteobacteria</taxon>
        <taxon>Burkholderiales</taxon>
        <taxon>Sphaerotilaceae</taxon>
        <taxon>Caldimonas</taxon>
    </lineage>
</organism>
<dbReference type="EMBL" id="CP011371">
    <property type="protein sequence ID" value="AKJ30275.1"/>
    <property type="molecule type" value="Genomic_DNA"/>
</dbReference>